<evidence type="ECO:0000256" key="6">
    <source>
        <dbReference type="ARBA" id="ARBA00023136"/>
    </source>
</evidence>
<keyword evidence="2" id="KW-0813">Transport</keyword>
<dbReference type="Proteomes" id="UP000085678">
    <property type="component" value="Unplaced"/>
</dbReference>
<evidence type="ECO:0000256" key="5">
    <source>
        <dbReference type="ARBA" id="ARBA00022989"/>
    </source>
</evidence>
<dbReference type="GO" id="GO:0035249">
    <property type="term" value="P:synaptic transmission, glutamatergic"/>
    <property type="evidence" value="ECO:0007669"/>
    <property type="project" value="TreeGrafter"/>
</dbReference>
<evidence type="ECO:0000256" key="4">
    <source>
        <dbReference type="ARBA" id="ARBA00022847"/>
    </source>
</evidence>
<name>A0A1S3INL8_LINAN</name>
<keyword evidence="6 8" id="KW-0472">Membrane</keyword>
<dbReference type="GO" id="GO:0005313">
    <property type="term" value="F:L-glutamate transmembrane transporter activity"/>
    <property type="evidence" value="ECO:0007669"/>
    <property type="project" value="TreeGrafter"/>
</dbReference>
<dbReference type="RefSeq" id="XP_013399800.1">
    <property type="nucleotide sequence ID" value="XM_013544346.2"/>
</dbReference>
<evidence type="ECO:0000256" key="1">
    <source>
        <dbReference type="ARBA" id="ARBA00004141"/>
    </source>
</evidence>
<dbReference type="InterPro" id="IPR011701">
    <property type="entry name" value="MFS"/>
</dbReference>
<keyword evidence="10" id="KW-1185">Reference proteome</keyword>
<feature type="domain" description="Major facilitator superfamily (MFS) profile" evidence="9">
    <location>
        <begin position="11"/>
        <end position="434"/>
    </location>
</feature>
<accession>A0A1S3INL8</accession>
<reference evidence="11 12" key="1">
    <citation type="submission" date="2025-04" db="UniProtKB">
        <authorList>
            <consortium name="RefSeq"/>
        </authorList>
    </citation>
    <scope>IDENTIFICATION</scope>
    <source>
        <tissue evidence="11 12">Gonads</tissue>
    </source>
</reference>
<dbReference type="PANTHER" id="PTHR11662">
    <property type="entry name" value="SOLUTE CARRIER FAMILY 17"/>
    <property type="match status" value="1"/>
</dbReference>
<dbReference type="InterPro" id="IPR050382">
    <property type="entry name" value="MFS_Na/Anion_cotransporter"/>
</dbReference>
<dbReference type="Gene3D" id="1.20.1250.20">
    <property type="entry name" value="MFS general substrate transporter like domains"/>
    <property type="match status" value="2"/>
</dbReference>
<dbReference type="KEGG" id="lak:106165960"/>
<gene>
    <name evidence="11 12 13 14" type="primary">LOC106165960</name>
</gene>
<sequence length="528" mass="57714">MKRYVTAGLCCIGLLVVYAMRVNLAVTVITLIDNRAAEKVGTSDAAMNIPIINWDMTMIGFLHSSFYIGHLLTQLPAGYYARLFPSHRMFGGCILLSCGLNLLVPVSIDNGIYPLTCVLRILQGMSEGLVIPTLYALLGHWVTPQERGRMGSLVFTGMYSGAIFGFPISGAITHFIGWQYVFYLHGGIGILWFIIFFACVYERPAYDPTISNEERKLIEDRQGSSYSDFEISKVPWRSILTSLPFWAICVCYFSRSWVFYLLLTNEPTYLNVFGFTIAQNGLLSSLPHIMMVCFTALSGPVADMLIRNPLLTVTDSRIILNSIGFGMEGICLIFLAFTVNGAVALVFLTIGVGFSGLTVSGWQINHLDIAPKYASILAAISSMLGTIAGILGPVVVAAITFEQTVSNWQIVFLISGIIILTSAVFFAVFGSGELQPWATTRTLTFLTKTDPFHSTYKTIEAQPEDPGISPNAQAQGVPRPQEMQDLRSIISEAVSPNENGEKGSVSGSDAEMDNAPADDVKKDRDDTG</sequence>
<dbReference type="InterPro" id="IPR020846">
    <property type="entry name" value="MFS_dom"/>
</dbReference>
<feature type="compositionally biased region" description="Basic and acidic residues" evidence="7">
    <location>
        <begin position="518"/>
        <end position="528"/>
    </location>
</feature>
<feature type="transmembrane region" description="Helical" evidence="8">
    <location>
        <begin position="120"/>
        <end position="141"/>
    </location>
</feature>
<feature type="region of interest" description="Disordered" evidence="7">
    <location>
        <begin position="460"/>
        <end position="528"/>
    </location>
</feature>
<evidence type="ECO:0000259" key="9">
    <source>
        <dbReference type="PROSITE" id="PS50850"/>
    </source>
</evidence>
<dbReference type="GeneID" id="106165960"/>
<dbReference type="RefSeq" id="XP_013399797.1">
    <property type="nucleotide sequence ID" value="XM_013544343.1"/>
</dbReference>
<feature type="transmembrane region" description="Helical" evidence="8">
    <location>
        <begin position="407"/>
        <end position="429"/>
    </location>
</feature>
<dbReference type="FunFam" id="1.20.1250.20:FF:000423">
    <property type="entry name" value="Putative inorganic phosphate cotransporter-like Protein"/>
    <property type="match status" value="1"/>
</dbReference>
<evidence type="ECO:0000313" key="10">
    <source>
        <dbReference type="Proteomes" id="UP000085678"/>
    </source>
</evidence>
<dbReference type="PROSITE" id="PS50850">
    <property type="entry name" value="MFS"/>
    <property type="match status" value="1"/>
</dbReference>
<dbReference type="OrthoDB" id="2985014at2759"/>
<keyword evidence="3 8" id="KW-0812">Transmembrane</keyword>
<organism evidence="10 11">
    <name type="scientific">Lingula anatina</name>
    <name type="common">Brachiopod</name>
    <name type="synonym">Lingula unguis</name>
    <dbReference type="NCBI Taxonomy" id="7574"/>
    <lineage>
        <taxon>Eukaryota</taxon>
        <taxon>Metazoa</taxon>
        <taxon>Spiralia</taxon>
        <taxon>Lophotrochozoa</taxon>
        <taxon>Brachiopoda</taxon>
        <taxon>Linguliformea</taxon>
        <taxon>Lingulata</taxon>
        <taxon>Lingulida</taxon>
        <taxon>Linguloidea</taxon>
        <taxon>Lingulidae</taxon>
        <taxon>Lingula</taxon>
    </lineage>
</organism>
<dbReference type="GO" id="GO:0015293">
    <property type="term" value="F:symporter activity"/>
    <property type="evidence" value="ECO:0007669"/>
    <property type="project" value="UniProtKB-KW"/>
</dbReference>
<protein>
    <submittedName>
        <fullName evidence="11 13">Vesicular glutamate transporter 1 isoform X1</fullName>
    </submittedName>
    <submittedName>
        <fullName evidence="12">Vesicular glutamate transporter 1 isoform X2</fullName>
    </submittedName>
</protein>
<dbReference type="GO" id="GO:0098700">
    <property type="term" value="P:neurotransmitter loading into synaptic vesicle"/>
    <property type="evidence" value="ECO:0007669"/>
    <property type="project" value="TreeGrafter"/>
</dbReference>
<dbReference type="GO" id="GO:0060076">
    <property type="term" value="C:excitatory synapse"/>
    <property type="evidence" value="ECO:0007669"/>
    <property type="project" value="TreeGrafter"/>
</dbReference>
<evidence type="ECO:0000256" key="7">
    <source>
        <dbReference type="SAM" id="MobiDB-lite"/>
    </source>
</evidence>
<keyword evidence="4" id="KW-0769">Symport</keyword>
<feature type="transmembrane region" description="Helical" evidence="8">
    <location>
        <begin position="376"/>
        <end position="401"/>
    </location>
</feature>
<feature type="transmembrane region" description="Helical" evidence="8">
    <location>
        <begin position="89"/>
        <end position="108"/>
    </location>
</feature>
<dbReference type="GO" id="GO:0050803">
    <property type="term" value="P:regulation of synapse structure or activity"/>
    <property type="evidence" value="ECO:0007669"/>
    <property type="project" value="TreeGrafter"/>
</dbReference>
<feature type="transmembrane region" description="Helical" evidence="8">
    <location>
        <begin position="243"/>
        <end position="263"/>
    </location>
</feature>
<dbReference type="RefSeq" id="XP_013399799.1">
    <property type="nucleotide sequence ID" value="XM_013544345.1"/>
</dbReference>
<evidence type="ECO:0000313" key="11">
    <source>
        <dbReference type="RefSeq" id="XP_013399797.1"/>
    </source>
</evidence>
<evidence type="ECO:0000313" key="13">
    <source>
        <dbReference type="RefSeq" id="XP_013399800.1"/>
    </source>
</evidence>
<feature type="transmembrane region" description="Helical" evidence="8">
    <location>
        <begin position="343"/>
        <end position="364"/>
    </location>
</feature>
<dbReference type="Pfam" id="PF07690">
    <property type="entry name" value="MFS_1"/>
    <property type="match status" value="1"/>
</dbReference>
<dbReference type="FunFam" id="1.20.1250.20:FF:000003">
    <property type="entry name" value="Solute carrier family 17 member 3"/>
    <property type="match status" value="1"/>
</dbReference>
<feature type="transmembrane region" description="Helical" evidence="8">
    <location>
        <begin position="45"/>
        <end position="68"/>
    </location>
</feature>
<dbReference type="STRING" id="7574.A0A1S3INL8"/>
<dbReference type="PANTHER" id="PTHR11662:SF456">
    <property type="entry name" value="VESICULAR GLUTAMATE TRANSPORTER, ISOFORM A"/>
    <property type="match status" value="1"/>
</dbReference>
<evidence type="ECO:0000313" key="12">
    <source>
        <dbReference type="RefSeq" id="XP_013399799.1"/>
    </source>
</evidence>
<dbReference type="AlphaFoldDB" id="A0A1S3INL8"/>
<evidence type="ECO:0000256" key="8">
    <source>
        <dbReference type="SAM" id="Phobius"/>
    </source>
</evidence>
<feature type="transmembrane region" description="Helical" evidence="8">
    <location>
        <begin position="283"/>
        <end position="306"/>
    </location>
</feature>
<dbReference type="GO" id="GO:0030672">
    <property type="term" value="C:synaptic vesicle membrane"/>
    <property type="evidence" value="ECO:0007669"/>
    <property type="project" value="TreeGrafter"/>
</dbReference>
<dbReference type="RefSeq" id="XP_013399801.1">
    <property type="nucleotide sequence ID" value="XM_013544347.1"/>
</dbReference>
<evidence type="ECO:0000256" key="2">
    <source>
        <dbReference type="ARBA" id="ARBA00022448"/>
    </source>
</evidence>
<feature type="transmembrane region" description="Helical" evidence="8">
    <location>
        <begin position="318"/>
        <end position="337"/>
    </location>
</feature>
<comment type="subcellular location">
    <subcellularLocation>
        <location evidence="1">Membrane</location>
        <topology evidence="1">Multi-pass membrane protein</topology>
    </subcellularLocation>
</comment>
<evidence type="ECO:0000313" key="14">
    <source>
        <dbReference type="RefSeq" id="XP_013399801.1"/>
    </source>
</evidence>
<proteinExistence type="predicted"/>
<dbReference type="InterPro" id="IPR036259">
    <property type="entry name" value="MFS_trans_sf"/>
</dbReference>
<feature type="transmembrane region" description="Helical" evidence="8">
    <location>
        <begin position="182"/>
        <end position="201"/>
    </location>
</feature>
<dbReference type="GO" id="GO:0005326">
    <property type="term" value="F:neurotransmitter transmembrane transporter activity"/>
    <property type="evidence" value="ECO:0007669"/>
    <property type="project" value="TreeGrafter"/>
</dbReference>
<feature type="transmembrane region" description="Helical" evidence="8">
    <location>
        <begin position="153"/>
        <end position="176"/>
    </location>
</feature>
<dbReference type="SUPFAM" id="SSF103473">
    <property type="entry name" value="MFS general substrate transporter"/>
    <property type="match status" value="1"/>
</dbReference>
<evidence type="ECO:0000256" key="3">
    <source>
        <dbReference type="ARBA" id="ARBA00022692"/>
    </source>
</evidence>
<keyword evidence="5 8" id="KW-1133">Transmembrane helix</keyword>